<dbReference type="SUPFAM" id="SSF111278">
    <property type="entry name" value="SSo0622-like"/>
    <property type="match status" value="1"/>
</dbReference>
<evidence type="ECO:0000256" key="4">
    <source>
        <dbReference type="ARBA" id="ARBA00016536"/>
    </source>
</evidence>
<dbReference type="InParanoid" id="A0A7N4P173"/>
<keyword evidence="6" id="KW-0808">Transferase</keyword>
<dbReference type="Ensembl" id="ENSSHAT00000048958.1">
    <property type="protein sequence ID" value="ENSSHAP00000031596.1"/>
    <property type="gene ID" value="ENSSHAG00000024726.1"/>
</dbReference>
<dbReference type="PANTHER" id="PTHR48418:SF1">
    <property type="entry name" value="TRNA WYBUTOSINE-SYNTHESIZING PROTEIN 3"/>
    <property type="match status" value="1"/>
</dbReference>
<dbReference type="AlphaFoldDB" id="A0A7N4P173"/>
<dbReference type="Gene3D" id="3.30.1960.10">
    <property type="entry name" value="tRNA wybutosine-synthesizing-like"/>
    <property type="match status" value="1"/>
</dbReference>
<dbReference type="UniPathway" id="UPA00375"/>
<dbReference type="GeneTree" id="ENSGT00940000170376"/>
<comment type="function">
    <text evidence="9">Probable S-adenosyl-L-methionine-dependent methyltransferase that acts as a component of the wybutosine biosynthesis pathway. Wybutosine is a hyper modified guanosine with a tricyclic base found at the 3'-position adjacent to the anticodon of eukaryotic phenylalanine tRNA.</text>
</comment>
<keyword evidence="7" id="KW-0949">S-adenosyl-L-methionine</keyword>
<reference evidence="14" key="2">
    <citation type="submission" date="2025-08" db="UniProtKB">
        <authorList>
            <consortium name="Ensembl"/>
        </authorList>
    </citation>
    <scope>IDENTIFICATION</scope>
</reference>
<evidence type="ECO:0000256" key="6">
    <source>
        <dbReference type="ARBA" id="ARBA00022679"/>
    </source>
</evidence>
<feature type="compositionally biased region" description="Basic and acidic residues" evidence="12">
    <location>
        <begin position="217"/>
        <end position="231"/>
    </location>
</feature>
<reference evidence="14" key="3">
    <citation type="submission" date="2025-09" db="UniProtKB">
        <authorList>
            <consortium name="Ensembl"/>
        </authorList>
    </citation>
    <scope>IDENTIFICATION</scope>
</reference>
<keyword evidence="15" id="KW-1185">Reference proteome</keyword>
<reference evidence="14 15" key="1">
    <citation type="journal article" date="2011" name="Proc. Natl. Acad. Sci. U.S.A.">
        <title>Genetic diversity and population structure of the endangered marsupial Sarcophilus harrisii (Tasmanian devil).</title>
        <authorList>
            <person name="Miller W."/>
            <person name="Hayes V.M."/>
            <person name="Ratan A."/>
            <person name="Petersen D.C."/>
            <person name="Wittekindt N.E."/>
            <person name="Miller J."/>
            <person name="Walenz B."/>
            <person name="Knight J."/>
            <person name="Qi J."/>
            <person name="Zhao F."/>
            <person name="Wang Q."/>
            <person name="Bedoya-Reina O.C."/>
            <person name="Katiyar N."/>
            <person name="Tomsho L.P."/>
            <person name="Kasson L.M."/>
            <person name="Hardie R.A."/>
            <person name="Woodbridge P."/>
            <person name="Tindall E.A."/>
            <person name="Bertelsen M.F."/>
            <person name="Dixon D."/>
            <person name="Pyecroft S."/>
            <person name="Helgen K.M."/>
            <person name="Lesk A.M."/>
            <person name="Pringle T.H."/>
            <person name="Patterson N."/>
            <person name="Zhang Y."/>
            <person name="Kreiss A."/>
            <person name="Woods G.M."/>
            <person name="Jones M.E."/>
            <person name="Schuster S.C."/>
        </authorList>
    </citation>
    <scope>NUCLEOTIDE SEQUENCE [LARGE SCALE GENOMIC DNA]</scope>
</reference>
<organism evidence="14 15">
    <name type="scientific">Sarcophilus harrisii</name>
    <name type="common">Tasmanian devil</name>
    <name type="synonym">Sarcophilus laniarius</name>
    <dbReference type="NCBI Taxonomy" id="9305"/>
    <lineage>
        <taxon>Eukaryota</taxon>
        <taxon>Metazoa</taxon>
        <taxon>Chordata</taxon>
        <taxon>Craniata</taxon>
        <taxon>Vertebrata</taxon>
        <taxon>Euteleostomi</taxon>
        <taxon>Mammalia</taxon>
        <taxon>Metatheria</taxon>
        <taxon>Dasyuromorphia</taxon>
        <taxon>Dasyuridae</taxon>
        <taxon>Sarcophilus</taxon>
    </lineage>
</organism>
<evidence type="ECO:0000256" key="3">
    <source>
        <dbReference type="ARBA" id="ARBA00012750"/>
    </source>
</evidence>
<evidence type="ECO:0000256" key="10">
    <source>
        <dbReference type="ARBA" id="ARBA00030554"/>
    </source>
</evidence>
<sequence length="249" mass="27733">MERSGEFQKWKTQSLNKADLSRKGSVDERGTGTSERPGFFLTPAGAASVLDGMSVSVRVQHLWPCACCEHCAWLKLRWCASIWVCMCLSALKSARGDAVLKFEPFVLHVQCRQLRDAQVLHSAAVDSGFRNSGITVGKRGKTMLVRSPGVLYEMGTEKMGETRGGRKWGLTTGSDRPRKGFYNCLQLALKREEATALHPEAKEGALPVYTHRRKREKTQGRRGSPEKRGDSESDDDCTDISLGFFPENY</sequence>
<keyword evidence="5" id="KW-0489">Methyltransferase</keyword>
<dbReference type="PANTHER" id="PTHR48418">
    <property type="entry name" value="TRNA WYBUTOSINE-SYNTHESIZING PROTEIN 3"/>
    <property type="match status" value="1"/>
</dbReference>
<evidence type="ECO:0000256" key="7">
    <source>
        <dbReference type="ARBA" id="ARBA00022691"/>
    </source>
</evidence>
<evidence type="ECO:0000313" key="14">
    <source>
        <dbReference type="Ensembl" id="ENSSHAP00000031596.1"/>
    </source>
</evidence>
<evidence type="ECO:0000313" key="15">
    <source>
        <dbReference type="Proteomes" id="UP000007648"/>
    </source>
</evidence>
<evidence type="ECO:0000256" key="2">
    <source>
        <dbReference type="ARBA" id="ARBA00008569"/>
    </source>
</evidence>
<dbReference type="Proteomes" id="UP000007648">
    <property type="component" value="Unassembled WGS sequence"/>
</dbReference>
<keyword evidence="8" id="KW-0819">tRNA processing</keyword>
<dbReference type="Pfam" id="PF02676">
    <property type="entry name" value="TYW3"/>
    <property type="match status" value="1"/>
</dbReference>
<feature type="region of interest" description="Disordered" evidence="12">
    <location>
        <begin position="196"/>
        <end position="249"/>
    </location>
</feature>
<comment type="similarity">
    <text evidence="2">Belongs to the TYW3 family.</text>
</comment>
<dbReference type="GO" id="GO:0008033">
    <property type="term" value="P:tRNA processing"/>
    <property type="evidence" value="ECO:0007669"/>
    <property type="project" value="UniProtKB-KW"/>
</dbReference>
<comment type="pathway">
    <text evidence="1">tRNA modification; wybutosine-tRNA(Phe) biosynthesis.</text>
</comment>
<dbReference type="InterPro" id="IPR036602">
    <property type="entry name" value="tRNA_yW-synthesising-like_sf"/>
</dbReference>
<dbReference type="EC" id="2.1.1.282" evidence="3"/>
<dbReference type="FunCoup" id="A0A7N4P173">
    <property type="interactions" value="834"/>
</dbReference>
<proteinExistence type="inferred from homology"/>
<name>A0A7N4P173_SARHA</name>
<dbReference type="GO" id="GO:0008168">
    <property type="term" value="F:methyltransferase activity"/>
    <property type="evidence" value="ECO:0007669"/>
    <property type="project" value="UniProtKB-KW"/>
</dbReference>
<feature type="domain" description="tRNA wybutosine-synthesizing protein" evidence="13">
    <location>
        <begin position="94"/>
        <end position="144"/>
    </location>
</feature>
<feature type="region of interest" description="Disordered" evidence="12">
    <location>
        <begin position="1"/>
        <end position="34"/>
    </location>
</feature>
<evidence type="ECO:0000256" key="1">
    <source>
        <dbReference type="ARBA" id="ARBA00004797"/>
    </source>
</evidence>
<evidence type="ECO:0000256" key="9">
    <source>
        <dbReference type="ARBA" id="ARBA00025378"/>
    </source>
</evidence>
<evidence type="ECO:0000259" key="13">
    <source>
        <dbReference type="Pfam" id="PF02676"/>
    </source>
</evidence>
<protein>
    <recommendedName>
        <fullName evidence="4">tRNA wybutosine-synthesizing protein 3 homolog</fullName>
        <ecNumber evidence="3">2.1.1.282</ecNumber>
    </recommendedName>
    <alternativeName>
        <fullName evidence="10">tRNA(Phe) 7-((3-amino-3-carboxypropyl)-4-demethylwyosine(37)-N(4))-methyltransferase</fullName>
    </alternativeName>
</protein>
<evidence type="ECO:0000256" key="12">
    <source>
        <dbReference type="SAM" id="MobiDB-lite"/>
    </source>
</evidence>
<accession>A0A7N4P173</accession>
<dbReference type="GO" id="GO:0032259">
    <property type="term" value="P:methylation"/>
    <property type="evidence" value="ECO:0007669"/>
    <property type="project" value="UniProtKB-KW"/>
</dbReference>
<feature type="compositionally biased region" description="Basic and acidic residues" evidence="12">
    <location>
        <begin position="19"/>
        <end position="30"/>
    </location>
</feature>
<evidence type="ECO:0000256" key="8">
    <source>
        <dbReference type="ARBA" id="ARBA00022694"/>
    </source>
</evidence>
<evidence type="ECO:0000256" key="5">
    <source>
        <dbReference type="ARBA" id="ARBA00022603"/>
    </source>
</evidence>
<evidence type="ECO:0000256" key="11">
    <source>
        <dbReference type="ARBA" id="ARBA00049202"/>
    </source>
</evidence>
<dbReference type="InterPro" id="IPR003827">
    <property type="entry name" value="tRNA_yW-synthesising"/>
</dbReference>
<comment type="catalytic activity">
    <reaction evidence="11">
        <text>4-demethyl-7-[(3S)-3-amino-3-carboxypropyl]wyosine(37) in tRNA(Phe) + S-adenosyl-L-methionine = 7-[(3S)-3-amino-3-carboxypropyl]wyosine(37) in tRNA(Phe) + S-adenosyl-L-homocysteine + H(+)</text>
        <dbReference type="Rhea" id="RHEA:36635"/>
        <dbReference type="Rhea" id="RHEA-COMP:10378"/>
        <dbReference type="Rhea" id="RHEA-COMP:10379"/>
        <dbReference type="ChEBI" id="CHEBI:15378"/>
        <dbReference type="ChEBI" id="CHEBI:57856"/>
        <dbReference type="ChEBI" id="CHEBI:59789"/>
        <dbReference type="ChEBI" id="CHEBI:73543"/>
        <dbReference type="ChEBI" id="CHEBI:73550"/>
        <dbReference type="EC" id="2.1.1.282"/>
    </reaction>
</comment>